<dbReference type="InterPro" id="IPR012337">
    <property type="entry name" value="RNaseH-like_sf"/>
</dbReference>
<evidence type="ECO:0000256" key="12">
    <source>
        <dbReference type="ARBA" id="ARBA00023211"/>
    </source>
</evidence>
<evidence type="ECO:0000259" key="16">
    <source>
        <dbReference type="PROSITE" id="PS51975"/>
    </source>
</evidence>
<evidence type="ECO:0000256" key="11">
    <source>
        <dbReference type="ARBA" id="ARBA00022801"/>
    </source>
</evidence>
<keyword evidence="12 13" id="KW-0464">Manganese</keyword>
<evidence type="ECO:0000256" key="5">
    <source>
        <dbReference type="ARBA" id="ARBA00012180"/>
    </source>
</evidence>
<dbReference type="Gene3D" id="3.30.420.10">
    <property type="entry name" value="Ribonuclease H-like superfamily/Ribonuclease H"/>
    <property type="match status" value="1"/>
</dbReference>
<comment type="subcellular location">
    <subcellularLocation>
        <location evidence="3 13">Cytoplasm</location>
    </subcellularLocation>
</comment>
<dbReference type="EC" id="3.1.26.4" evidence="5 13"/>
<keyword evidence="7 13" id="KW-0963">Cytoplasm</keyword>
<dbReference type="GO" id="GO:0043137">
    <property type="term" value="P:DNA replication, removal of RNA primer"/>
    <property type="evidence" value="ECO:0007669"/>
    <property type="project" value="TreeGrafter"/>
</dbReference>
<sequence>MMQQRYVVGIDEAGRGPLAGPVAVGAAMIDVRRIKQKRTQAWLKGLRDSKKLSEKKREEWFGKMEVAQEEGWLAFAVMMVSAREIDRRGIAPSISRALTQALKNLNTNPAHTLVLLDGGLKAPKEFAHQKTIIKGDEKEPTISLASIAAKVTRDRLMKRLAKRYPHYGLEVHKGYGTAAHRGALRRHGLSAIHRKSFCTRLHFWSK</sequence>
<evidence type="ECO:0000256" key="4">
    <source>
        <dbReference type="ARBA" id="ARBA00008378"/>
    </source>
</evidence>
<accession>A0A1G2SNU6</accession>
<dbReference type="HAMAP" id="MF_00052_B">
    <property type="entry name" value="RNase_HII_B"/>
    <property type="match status" value="1"/>
</dbReference>
<comment type="cofactor">
    <cofactor evidence="13 14">
        <name>Mn(2+)</name>
        <dbReference type="ChEBI" id="CHEBI:29035"/>
    </cofactor>
    <cofactor evidence="13 14">
        <name>Mg(2+)</name>
        <dbReference type="ChEBI" id="CHEBI:18420"/>
    </cofactor>
    <text evidence="13 14">Manganese or magnesium. Binds 1 divalent metal ion per monomer in the absence of substrate. May bind a second metal ion after substrate binding.</text>
</comment>
<evidence type="ECO:0000256" key="6">
    <source>
        <dbReference type="ARBA" id="ARBA00019179"/>
    </source>
</evidence>
<evidence type="ECO:0000256" key="15">
    <source>
        <dbReference type="RuleBase" id="RU003515"/>
    </source>
</evidence>
<keyword evidence="8 13" id="KW-0540">Nuclease</keyword>
<dbReference type="GO" id="GO:0006298">
    <property type="term" value="P:mismatch repair"/>
    <property type="evidence" value="ECO:0007669"/>
    <property type="project" value="TreeGrafter"/>
</dbReference>
<dbReference type="AlphaFoldDB" id="A0A1G2SNU6"/>
<feature type="binding site" evidence="13 14">
    <location>
        <position position="12"/>
    </location>
    <ligand>
        <name>a divalent metal cation</name>
        <dbReference type="ChEBI" id="CHEBI:60240"/>
    </ligand>
</feature>
<evidence type="ECO:0000256" key="8">
    <source>
        <dbReference type="ARBA" id="ARBA00022722"/>
    </source>
</evidence>
<keyword evidence="10 13" id="KW-0255">Endonuclease</keyword>
<evidence type="ECO:0000313" key="18">
    <source>
        <dbReference type="Proteomes" id="UP000178168"/>
    </source>
</evidence>
<dbReference type="EMBL" id="MHUZ01000004">
    <property type="protein sequence ID" value="OHA86309.1"/>
    <property type="molecule type" value="Genomic_DNA"/>
</dbReference>
<dbReference type="InterPro" id="IPR001352">
    <property type="entry name" value="RNase_HII/HIII"/>
</dbReference>
<dbReference type="GO" id="GO:0030145">
    <property type="term" value="F:manganese ion binding"/>
    <property type="evidence" value="ECO:0007669"/>
    <property type="project" value="UniProtKB-UniRule"/>
</dbReference>
<dbReference type="PROSITE" id="PS51975">
    <property type="entry name" value="RNASE_H_2"/>
    <property type="match status" value="1"/>
</dbReference>
<evidence type="ECO:0000256" key="1">
    <source>
        <dbReference type="ARBA" id="ARBA00000077"/>
    </source>
</evidence>
<evidence type="ECO:0000256" key="2">
    <source>
        <dbReference type="ARBA" id="ARBA00004065"/>
    </source>
</evidence>
<dbReference type="GO" id="GO:0003723">
    <property type="term" value="F:RNA binding"/>
    <property type="evidence" value="ECO:0007669"/>
    <property type="project" value="UniProtKB-UniRule"/>
</dbReference>
<comment type="function">
    <text evidence="2 13 15">Endonuclease that specifically degrades the RNA of RNA-DNA hybrids.</text>
</comment>
<evidence type="ECO:0000256" key="13">
    <source>
        <dbReference type="HAMAP-Rule" id="MF_00052"/>
    </source>
</evidence>
<dbReference type="STRING" id="1802730.A2591_01885"/>
<keyword evidence="9 13" id="KW-0479">Metal-binding</keyword>
<name>A0A1G2SNU6_9BACT</name>
<evidence type="ECO:0000313" key="17">
    <source>
        <dbReference type="EMBL" id="OHA86309.1"/>
    </source>
</evidence>
<feature type="binding site" evidence="14">
    <location>
        <position position="117"/>
    </location>
    <ligand>
        <name>a divalent metal cation</name>
        <dbReference type="ChEBI" id="CHEBI:60240"/>
    </ligand>
</feature>
<dbReference type="GO" id="GO:0004523">
    <property type="term" value="F:RNA-DNA hybrid ribonuclease activity"/>
    <property type="evidence" value="ECO:0007669"/>
    <property type="project" value="UniProtKB-UniRule"/>
</dbReference>
<dbReference type="PANTHER" id="PTHR10954:SF23">
    <property type="entry name" value="RIBONUCLEASE"/>
    <property type="match status" value="1"/>
</dbReference>
<dbReference type="SUPFAM" id="SSF53098">
    <property type="entry name" value="Ribonuclease H-like"/>
    <property type="match status" value="1"/>
</dbReference>
<evidence type="ECO:0000256" key="7">
    <source>
        <dbReference type="ARBA" id="ARBA00022490"/>
    </source>
</evidence>
<dbReference type="InterPro" id="IPR036397">
    <property type="entry name" value="RNaseH_sf"/>
</dbReference>
<comment type="similarity">
    <text evidence="4">Belongs to the RNase HII family. RnhC subfamily.</text>
</comment>
<comment type="caution">
    <text evidence="13">Lacks conserved residue(s) required for the propagation of feature annotation.</text>
</comment>
<keyword evidence="11 13" id="KW-0378">Hydrolase</keyword>
<dbReference type="GO" id="GO:0032299">
    <property type="term" value="C:ribonuclease H2 complex"/>
    <property type="evidence" value="ECO:0007669"/>
    <property type="project" value="TreeGrafter"/>
</dbReference>
<dbReference type="GO" id="GO:0005737">
    <property type="term" value="C:cytoplasm"/>
    <property type="evidence" value="ECO:0007669"/>
    <property type="project" value="UniProtKB-SubCell"/>
</dbReference>
<evidence type="ECO:0000256" key="3">
    <source>
        <dbReference type="ARBA" id="ARBA00004496"/>
    </source>
</evidence>
<comment type="caution">
    <text evidence="17">The sequence shown here is derived from an EMBL/GenBank/DDBJ whole genome shotgun (WGS) entry which is preliminary data.</text>
</comment>
<organism evidence="17 18">
    <name type="scientific">Candidatus Yonathbacteria bacterium RIFOXYD1_FULL_52_36</name>
    <dbReference type="NCBI Taxonomy" id="1802730"/>
    <lineage>
        <taxon>Bacteria</taxon>
        <taxon>Candidatus Yonathiibacteriota</taxon>
    </lineage>
</organism>
<evidence type="ECO:0000256" key="14">
    <source>
        <dbReference type="PROSITE-ProRule" id="PRU01319"/>
    </source>
</evidence>
<reference evidence="17 18" key="1">
    <citation type="journal article" date="2016" name="Nat. Commun.">
        <title>Thousands of microbial genomes shed light on interconnected biogeochemical processes in an aquifer system.</title>
        <authorList>
            <person name="Anantharaman K."/>
            <person name="Brown C.T."/>
            <person name="Hug L.A."/>
            <person name="Sharon I."/>
            <person name="Castelle C.J."/>
            <person name="Probst A.J."/>
            <person name="Thomas B.C."/>
            <person name="Singh A."/>
            <person name="Wilkins M.J."/>
            <person name="Karaoz U."/>
            <person name="Brodie E.L."/>
            <person name="Williams K.H."/>
            <person name="Hubbard S.S."/>
            <person name="Banfield J.F."/>
        </authorList>
    </citation>
    <scope>NUCLEOTIDE SEQUENCE [LARGE SCALE GENOMIC DNA]</scope>
</reference>
<proteinExistence type="inferred from homology"/>
<dbReference type="PANTHER" id="PTHR10954">
    <property type="entry name" value="RIBONUCLEASE H2 SUBUNIT A"/>
    <property type="match status" value="1"/>
</dbReference>
<dbReference type="InterPro" id="IPR022898">
    <property type="entry name" value="RNase_HII"/>
</dbReference>
<dbReference type="Proteomes" id="UP000178168">
    <property type="component" value="Unassembled WGS sequence"/>
</dbReference>
<comment type="catalytic activity">
    <reaction evidence="1 13 14 15">
        <text>Endonucleolytic cleavage to 5'-phosphomonoester.</text>
        <dbReference type="EC" id="3.1.26.4"/>
    </reaction>
</comment>
<feature type="domain" description="RNase H type-2" evidence="16">
    <location>
        <begin position="5"/>
        <end position="206"/>
    </location>
</feature>
<dbReference type="Pfam" id="PF01351">
    <property type="entry name" value="RNase_HII"/>
    <property type="match status" value="1"/>
</dbReference>
<dbReference type="CDD" id="cd07182">
    <property type="entry name" value="RNase_HII_bacteria_HII_like"/>
    <property type="match status" value="1"/>
</dbReference>
<evidence type="ECO:0000256" key="9">
    <source>
        <dbReference type="ARBA" id="ARBA00022723"/>
    </source>
</evidence>
<gene>
    <name evidence="13" type="primary">rnhB</name>
    <name evidence="17" type="ORF">A2591_01885</name>
</gene>
<dbReference type="NCBIfam" id="NF000595">
    <property type="entry name" value="PRK00015.1-3"/>
    <property type="match status" value="1"/>
</dbReference>
<dbReference type="InterPro" id="IPR024567">
    <property type="entry name" value="RNase_HII/HIII_dom"/>
</dbReference>
<protein>
    <recommendedName>
        <fullName evidence="6 13">Ribonuclease HII</fullName>
        <shortName evidence="13">RNase HII</shortName>
        <ecNumber evidence="5 13">3.1.26.4</ecNumber>
    </recommendedName>
</protein>
<evidence type="ECO:0000256" key="10">
    <source>
        <dbReference type="ARBA" id="ARBA00022759"/>
    </source>
</evidence>
<feature type="binding site" evidence="13 14">
    <location>
        <position position="11"/>
    </location>
    <ligand>
        <name>a divalent metal cation</name>
        <dbReference type="ChEBI" id="CHEBI:60240"/>
    </ligand>
</feature>